<dbReference type="InterPro" id="IPR058062">
    <property type="entry name" value="SCO7613_C"/>
</dbReference>
<evidence type="ECO:0000256" key="2">
    <source>
        <dbReference type="SAM" id="Phobius"/>
    </source>
</evidence>
<keyword evidence="2" id="KW-0812">Transmembrane</keyword>
<feature type="transmembrane region" description="Helical" evidence="2">
    <location>
        <begin position="1122"/>
        <end position="1141"/>
    </location>
</feature>
<feature type="transmembrane region" description="Helical" evidence="2">
    <location>
        <begin position="964"/>
        <end position="984"/>
    </location>
</feature>
<feature type="transmembrane region" description="Helical" evidence="2">
    <location>
        <begin position="835"/>
        <end position="852"/>
    </location>
</feature>
<feature type="transmembrane region" description="Helical" evidence="2">
    <location>
        <begin position="583"/>
        <end position="602"/>
    </location>
</feature>
<accession>A0ABW0NQS2</accession>
<feature type="transmembrane region" description="Helical" evidence="2">
    <location>
        <begin position="317"/>
        <end position="335"/>
    </location>
</feature>
<feature type="transmembrane region" description="Helical" evidence="2">
    <location>
        <begin position="1147"/>
        <end position="1166"/>
    </location>
</feature>
<comment type="caution">
    <text evidence="3">The sequence shown here is derived from an EMBL/GenBank/DDBJ whole genome shotgun (WGS) entry which is preliminary data.</text>
</comment>
<evidence type="ECO:0000256" key="1">
    <source>
        <dbReference type="SAM" id="MobiDB-lite"/>
    </source>
</evidence>
<feature type="transmembrane region" description="Helical" evidence="2">
    <location>
        <begin position="864"/>
        <end position="885"/>
    </location>
</feature>
<feature type="transmembrane region" description="Helical" evidence="2">
    <location>
        <begin position="207"/>
        <end position="226"/>
    </location>
</feature>
<feature type="transmembrane region" description="Helical" evidence="2">
    <location>
        <begin position="472"/>
        <end position="491"/>
    </location>
</feature>
<feature type="transmembrane region" description="Helical" evidence="2">
    <location>
        <begin position="347"/>
        <end position="366"/>
    </location>
</feature>
<feature type="transmembrane region" description="Helical" evidence="2">
    <location>
        <begin position="928"/>
        <end position="952"/>
    </location>
</feature>
<name>A0ABW0NQS2_9MICO</name>
<feature type="transmembrane region" description="Helical" evidence="2">
    <location>
        <begin position="256"/>
        <end position="272"/>
    </location>
</feature>
<dbReference type="EMBL" id="JBHSMG010000001">
    <property type="protein sequence ID" value="MFC5501572.1"/>
    <property type="molecule type" value="Genomic_DNA"/>
</dbReference>
<feature type="transmembrane region" description="Helical" evidence="2">
    <location>
        <begin position="534"/>
        <end position="552"/>
    </location>
</feature>
<feature type="transmembrane region" description="Helical" evidence="2">
    <location>
        <begin position="372"/>
        <end position="394"/>
    </location>
</feature>
<organism evidence="3 4">
    <name type="scientific">Lysinimonas soli</name>
    <dbReference type="NCBI Taxonomy" id="1074233"/>
    <lineage>
        <taxon>Bacteria</taxon>
        <taxon>Bacillati</taxon>
        <taxon>Actinomycetota</taxon>
        <taxon>Actinomycetes</taxon>
        <taxon>Micrococcales</taxon>
        <taxon>Microbacteriaceae</taxon>
        <taxon>Lysinimonas</taxon>
    </lineage>
</organism>
<feature type="transmembrane region" description="Helical" evidence="2">
    <location>
        <begin position="608"/>
        <end position="628"/>
    </location>
</feature>
<feature type="transmembrane region" description="Helical" evidence="2">
    <location>
        <begin position="233"/>
        <end position="250"/>
    </location>
</feature>
<feature type="transmembrane region" description="Helical" evidence="2">
    <location>
        <begin position="1082"/>
        <end position="1101"/>
    </location>
</feature>
<feature type="transmembrane region" description="Helical" evidence="2">
    <location>
        <begin position="123"/>
        <end position="143"/>
    </location>
</feature>
<feature type="transmembrane region" description="Helical" evidence="2">
    <location>
        <begin position="810"/>
        <end position="829"/>
    </location>
</feature>
<feature type="transmembrane region" description="Helical" evidence="2">
    <location>
        <begin position="763"/>
        <end position="780"/>
    </location>
</feature>
<dbReference type="RefSeq" id="WP_386739155.1">
    <property type="nucleotide sequence ID" value="NZ_JBHSMG010000001.1"/>
</dbReference>
<feature type="transmembrane region" description="Helical" evidence="2">
    <location>
        <begin position="1059"/>
        <end position="1076"/>
    </location>
</feature>
<feature type="transmembrane region" description="Helical" evidence="2">
    <location>
        <begin position="406"/>
        <end position="427"/>
    </location>
</feature>
<evidence type="ECO:0000313" key="3">
    <source>
        <dbReference type="EMBL" id="MFC5501572.1"/>
    </source>
</evidence>
<sequence>MTQAWTHDVAGYLLDEGYCPRCGARLAGRTSCPTCLADLSTPEAIEIRDHSRVAVDALTKRQQSIDRLPSVRQAAPAVAQASPASRTGGSASGAAAGPAAAPAGTPATAATPSARSSVSVQSVMAVAGAGLVAVAAIVFTFLNPDLTDFGTRTLIVGIVTAVFLGSAWGLGRAGLQFSAEAVGALGMVFVVLDIWAFSTLAHGISGWYFGALGTLFASGVMILIAALARIRTWLWTGLVGLTLVPAFVGYATADPWLILLGYLGAGVVALLLHDAARRLAPRFGAALLPERVTATLVELLAVGLALLQLFALPYPQVFPDVVGVSAVILGLAVLAMASTRTIIRKAWSYLTGALIALAFAVLPFAIAGMSSVWLLCLLPAAAAVAVLLVSALPFPRTVDRRLLLPGVWSVALAFAVPALVTVIARVVLPSQWWLAGGVTRDDPELSALLGVSAVTAGCGILWFFARRSVSTAALAQGSLVTGLWLGMLGLLDLVDGRVLPATARAVLGLLIAVALALAVALIPRVREARLRMRVPIAVGAHVILVAAAAIGWTDSNLTVAIGAAAVAALVALARAVPHGVRPLHLAVGYAYALVVFAAGLNLVHVETIAVLCLTTTLASVAALASTLIRRIDARSWYAVLIVTIVPFLIGIGSVLAVRSGWTALSTGVTFLLALTLLLTRRPGLNRIVRAMAASLLVPTLAVVVICLGAQFLATSGSPVTLPIIAVIVACTLPSVGLIGAALERHGIPAVQAASARLWIELSSWLTAALAVVLALVRVAAGLGTTFLVLLIIGLGAAAMARYARRRYGWILAYASWTGALWCLWALAGVAVAEPYILPPALIAAAIGAVLVARGRPGVGIPAIGLFSVALASAIVPSLVIFAVVGDGTGGQQTWRCLALVAASVVLLVLGALVRRIPSGSRAVLLGRLRAPLLVMAMVAAAAGPVQAVRWGLRLDPVGLADPTLLMLPSLGVSAATAGLVAVAARLLPAADGSGAVPSTAARRWRYAPALVFLVAGPIASIRDGAVAILTLYGLGFALLALVIVTVLRARTRAVSLPPVWFTFLLAWCVMVASWSAREILRVEAYSLPMGLAVLAAGVIAMRGPTVEGRADATSWPVGFHGSWRLLTPGLVVALLPSMLATGTDPQTWRAILVLGLALVAILIGSLRKLGAPFVIGLVVLPIENIIVFSVQVGRSIGATPWWITLATAGAVLLVIAVTSERRSAGQKGVGARLRDLR</sequence>
<feature type="transmembrane region" description="Helical" evidence="2">
    <location>
        <begin position="292"/>
        <end position="311"/>
    </location>
</feature>
<proteinExistence type="predicted"/>
<feature type="transmembrane region" description="Helical" evidence="2">
    <location>
        <begin position="1027"/>
        <end position="1047"/>
    </location>
</feature>
<protein>
    <submittedName>
        <fullName evidence="3">SCO7613 C-terminal domain-containing membrane protein</fullName>
    </submittedName>
</protein>
<feature type="region of interest" description="Disordered" evidence="1">
    <location>
        <begin position="76"/>
        <end position="108"/>
    </location>
</feature>
<dbReference type="Proteomes" id="UP001596039">
    <property type="component" value="Unassembled WGS sequence"/>
</dbReference>
<keyword evidence="2" id="KW-0472">Membrane</keyword>
<feature type="transmembrane region" description="Helical" evidence="2">
    <location>
        <begin position="558"/>
        <end position="576"/>
    </location>
</feature>
<reference evidence="4" key="1">
    <citation type="journal article" date="2019" name="Int. J. Syst. Evol. Microbiol.">
        <title>The Global Catalogue of Microorganisms (GCM) 10K type strain sequencing project: providing services to taxonomists for standard genome sequencing and annotation.</title>
        <authorList>
            <consortium name="The Broad Institute Genomics Platform"/>
            <consortium name="The Broad Institute Genome Sequencing Center for Infectious Disease"/>
            <person name="Wu L."/>
            <person name="Ma J."/>
        </authorList>
    </citation>
    <scope>NUCLEOTIDE SEQUENCE [LARGE SCALE GENOMIC DNA]</scope>
    <source>
        <strain evidence="4">CGMCC 4.6997</strain>
    </source>
</reference>
<feature type="transmembrane region" description="Helical" evidence="2">
    <location>
        <begin position="1004"/>
        <end position="1021"/>
    </location>
</feature>
<feature type="transmembrane region" description="Helical" evidence="2">
    <location>
        <begin position="1199"/>
        <end position="1217"/>
    </location>
</feature>
<feature type="transmembrane region" description="Helical" evidence="2">
    <location>
        <begin position="897"/>
        <end position="916"/>
    </location>
</feature>
<evidence type="ECO:0000313" key="4">
    <source>
        <dbReference type="Proteomes" id="UP001596039"/>
    </source>
</evidence>
<feature type="transmembrane region" description="Helical" evidence="2">
    <location>
        <begin position="690"/>
        <end position="713"/>
    </location>
</feature>
<keyword evidence="4" id="KW-1185">Reference proteome</keyword>
<dbReference type="NCBIfam" id="NF047321">
    <property type="entry name" value="SCO7613_CTERM"/>
    <property type="match status" value="1"/>
</dbReference>
<feature type="transmembrane region" description="Helical" evidence="2">
    <location>
        <begin position="1173"/>
        <end position="1193"/>
    </location>
</feature>
<keyword evidence="2" id="KW-1133">Transmembrane helix</keyword>
<feature type="transmembrane region" description="Helical" evidence="2">
    <location>
        <begin position="503"/>
        <end position="522"/>
    </location>
</feature>
<feature type="transmembrane region" description="Helical" evidence="2">
    <location>
        <begin position="149"/>
        <end position="170"/>
    </location>
</feature>
<feature type="transmembrane region" description="Helical" evidence="2">
    <location>
        <begin position="661"/>
        <end position="678"/>
    </location>
</feature>
<feature type="transmembrane region" description="Helical" evidence="2">
    <location>
        <begin position="719"/>
        <end position="742"/>
    </location>
</feature>
<feature type="transmembrane region" description="Helical" evidence="2">
    <location>
        <begin position="786"/>
        <end position="803"/>
    </location>
</feature>
<feature type="transmembrane region" description="Helical" evidence="2">
    <location>
        <begin position="635"/>
        <end position="655"/>
    </location>
</feature>
<feature type="transmembrane region" description="Helical" evidence="2">
    <location>
        <begin position="447"/>
        <end position="465"/>
    </location>
</feature>
<gene>
    <name evidence="3" type="ORF">ACFPJ4_04870</name>
</gene>
<feature type="transmembrane region" description="Helical" evidence="2">
    <location>
        <begin position="182"/>
        <end position="201"/>
    </location>
</feature>